<dbReference type="PANTHER" id="PTHR24291">
    <property type="entry name" value="CYTOCHROME P450 FAMILY 4"/>
    <property type="match status" value="1"/>
</dbReference>
<dbReference type="EMBL" id="JAINVZ010000013">
    <property type="protein sequence ID" value="MBY8887047.1"/>
    <property type="molecule type" value="Genomic_DNA"/>
</dbReference>
<dbReference type="InterPro" id="IPR001128">
    <property type="entry name" value="Cyt_P450"/>
</dbReference>
<evidence type="ECO:0000256" key="3">
    <source>
        <dbReference type="ARBA" id="ARBA00022723"/>
    </source>
</evidence>
<proteinExistence type="inferred from homology"/>
<dbReference type="Pfam" id="PF00067">
    <property type="entry name" value="p450"/>
    <property type="match status" value="1"/>
</dbReference>
<keyword evidence="4" id="KW-0560">Oxidoreductase</keyword>
<dbReference type="InterPro" id="IPR002403">
    <property type="entry name" value="Cyt_P450_E_grp-IV"/>
</dbReference>
<keyword evidence="6" id="KW-0503">Monooxygenase</keyword>
<dbReference type="InterPro" id="IPR050196">
    <property type="entry name" value="Cytochrome_P450_Monoox"/>
</dbReference>
<comment type="similarity">
    <text evidence="1">Belongs to the cytochrome P450 family.</text>
</comment>
<dbReference type="SUPFAM" id="SSF48264">
    <property type="entry name" value="Cytochrome P450"/>
    <property type="match status" value="1"/>
</dbReference>
<evidence type="ECO:0000256" key="1">
    <source>
        <dbReference type="ARBA" id="ARBA00010617"/>
    </source>
</evidence>
<reference evidence="7 8" key="1">
    <citation type="submission" date="2021-08" db="EMBL/GenBank/DDBJ databases">
        <title>Streptomyces sp. PTM05 isolated from lichen.</title>
        <authorList>
            <person name="Somphong A."/>
            <person name="Phongsopitanun W."/>
            <person name="Tanasupawat S."/>
        </authorList>
    </citation>
    <scope>NUCLEOTIDE SEQUENCE [LARGE SCALE GENOMIC DNA]</scope>
    <source>
        <strain evidence="7 8">Ptm05</strain>
    </source>
</reference>
<evidence type="ECO:0000256" key="4">
    <source>
        <dbReference type="ARBA" id="ARBA00023002"/>
    </source>
</evidence>
<evidence type="ECO:0000256" key="5">
    <source>
        <dbReference type="ARBA" id="ARBA00023004"/>
    </source>
</evidence>
<keyword evidence="3" id="KW-0479">Metal-binding</keyword>
<dbReference type="PRINTS" id="PR00385">
    <property type="entry name" value="P450"/>
</dbReference>
<evidence type="ECO:0000256" key="6">
    <source>
        <dbReference type="ARBA" id="ARBA00023033"/>
    </source>
</evidence>
<dbReference type="RefSeq" id="WP_222979802.1">
    <property type="nucleotide sequence ID" value="NZ_JAINVZ010000013.1"/>
</dbReference>
<dbReference type="InterPro" id="IPR036396">
    <property type="entry name" value="Cyt_P450_sf"/>
</dbReference>
<evidence type="ECO:0000256" key="2">
    <source>
        <dbReference type="ARBA" id="ARBA00022617"/>
    </source>
</evidence>
<organism evidence="7 8">
    <name type="scientific">Streptantibioticus parmotrematis</name>
    <dbReference type="NCBI Taxonomy" id="2873249"/>
    <lineage>
        <taxon>Bacteria</taxon>
        <taxon>Bacillati</taxon>
        <taxon>Actinomycetota</taxon>
        <taxon>Actinomycetes</taxon>
        <taxon>Kitasatosporales</taxon>
        <taxon>Streptomycetaceae</taxon>
        <taxon>Streptantibioticus</taxon>
    </lineage>
</organism>
<gene>
    <name evidence="7" type="ORF">K7472_19655</name>
</gene>
<dbReference type="Gene3D" id="1.10.630.10">
    <property type="entry name" value="Cytochrome P450"/>
    <property type="match status" value="1"/>
</dbReference>
<dbReference type="PRINTS" id="PR00465">
    <property type="entry name" value="EP450IV"/>
</dbReference>
<comment type="caution">
    <text evidence="7">The sequence shown here is derived from an EMBL/GenBank/DDBJ whole genome shotgun (WGS) entry which is preliminary data.</text>
</comment>
<keyword evidence="2" id="KW-0349">Heme</keyword>
<protein>
    <submittedName>
        <fullName evidence="7">Cytochrome P450</fullName>
    </submittedName>
</protein>
<dbReference type="PANTHER" id="PTHR24291:SF50">
    <property type="entry name" value="BIFUNCTIONAL ALBAFLAVENONE MONOOXYGENASE_TERPENE SYNTHASE"/>
    <property type="match status" value="1"/>
</dbReference>
<sequence>MPVATDAMLRAPRVPGGLPFVGHAVSLLKEPLAFLDAQRPLGELVEFRIGRRPAYIVNHPELVLAVLAGPAGRFTRGEIFAKARPLFGQGVVVADGIRHRDRRRALQPLLSAVRLPGYLSTLAELVSERVASWSDGQTVDLNAEMTDLTLNAVAATILGHPLPPRSAETVHRALPIVVSGLARRAYGPAAALLDRLPGRERAQYRAALADIHRVVDALITADESSPALRQLAGGVDVDQLHDDVTSLLIGGSHTTAAAAAWIFILLSRYPQVRSRIKRETGEVLGSRPVTSADLPNLVLTRRVVQETLRLFPPVWLFPRRAVSACDLGGHHVEAGTQVFYSPYSLHRDPRWFPRATSFDPDRWDPERHPQPPRGAYLPFAAGVHGCPGGDFALGELTLLAAAATARCRLDPVLGSRTTPVPAATLGPGPVKMIVNAHP</sequence>
<keyword evidence="8" id="KW-1185">Reference proteome</keyword>
<name>A0ABS7QV12_9ACTN</name>
<dbReference type="Proteomes" id="UP001198565">
    <property type="component" value="Unassembled WGS sequence"/>
</dbReference>
<keyword evidence="5" id="KW-0408">Iron</keyword>
<evidence type="ECO:0000313" key="7">
    <source>
        <dbReference type="EMBL" id="MBY8887047.1"/>
    </source>
</evidence>
<accession>A0ABS7QV12</accession>
<evidence type="ECO:0000313" key="8">
    <source>
        <dbReference type="Proteomes" id="UP001198565"/>
    </source>
</evidence>